<dbReference type="PANTHER" id="PTHR43140:SF1">
    <property type="entry name" value="TYPE I RESTRICTION ENZYME ECOKI SPECIFICITY SUBUNIT"/>
    <property type="match status" value="1"/>
</dbReference>
<proteinExistence type="inferred from homology"/>
<keyword evidence="2" id="KW-0680">Restriction system</keyword>
<keyword evidence="5" id="KW-0175">Coiled coil</keyword>
<dbReference type="CDD" id="cd17261">
    <property type="entry name" value="RMtype1_S_EcoKI-TRD2-CR2_like"/>
    <property type="match status" value="1"/>
</dbReference>
<dbReference type="Proteomes" id="UP000326678">
    <property type="component" value="Chromosome Gxm1"/>
</dbReference>
<dbReference type="GO" id="GO:0003677">
    <property type="term" value="F:DNA binding"/>
    <property type="evidence" value="ECO:0007669"/>
    <property type="project" value="UniProtKB-KW"/>
</dbReference>
<name>A0A5P8VZM1_9NOSO</name>
<dbReference type="RefSeq" id="WP_152589224.1">
    <property type="nucleotide sequence ID" value="NZ_CP045226.1"/>
</dbReference>
<accession>A0A5P8VZM1</accession>
<evidence type="ECO:0000313" key="9">
    <source>
        <dbReference type="Proteomes" id="UP000326678"/>
    </source>
</evidence>
<evidence type="ECO:0000259" key="7">
    <source>
        <dbReference type="Pfam" id="PF01420"/>
    </source>
</evidence>
<reference evidence="8 9" key="1">
    <citation type="submission" date="2019-10" db="EMBL/GenBank/DDBJ databases">
        <title>Genomic and transcriptomic insights into the perfect genentic adaptation of a filamentous nitrogen-fixing cyanobacterium to rice fields.</title>
        <authorList>
            <person name="Chen Z."/>
        </authorList>
    </citation>
    <scope>NUCLEOTIDE SEQUENCE [LARGE SCALE GENOMIC DNA]</scope>
    <source>
        <strain evidence="8">CCNUC1</strain>
    </source>
</reference>
<feature type="coiled-coil region" evidence="5">
    <location>
        <begin position="162"/>
        <end position="189"/>
    </location>
</feature>
<dbReference type="Gene3D" id="3.90.220.20">
    <property type="entry name" value="DNA methylase specificity domains"/>
    <property type="match status" value="2"/>
</dbReference>
<evidence type="ECO:0000256" key="3">
    <source>
        <dbReference type="ARBA" id="ARBA00023125"/>
    </source>
</evidence>
<evidence type="ECO:0000313" key="8">
    <source>
        <dbReference type="EMBL" id="QFS45885.1"/>
    </source>
</evidence>
<keyword evidence="3" id="KW-0238">DNA-binding</keyword>
<organism evidence="8 9">
    <name type="scientific">Nostoc sphaeroides CCNUC1</name>
    <dbReference type="NCBI Taxonomy" id="2653204"/>
    <lineage>
        <taxon>Bacteria</taxon>
        <taxon>Bacillati</taxon>
        <taxon>Cyanobacteriota</taxon>
        <taxon>Cyanophyceae</taxon>
        <taxon>Nostocales</taxon>
        <taxon>Nostocaceae</taxon>
        <taxon>Nostoc</taxon>
    </lineage>
</organism>
<evidence type="ECO:0000256" key="4">
    <source>
        <dbReference type="ARBA" id="ARBA00038652"/>
    </source>
</evidence>
<dbReference type="Pfam" id="PF01420">
    <property type="entry name" value="Methylase_S"/>
    <property type="match status" value="2"/>
</dbReference>
<dbReference type="PANTHER" id="PTHR43140">
    <property type="entry name" value="TYPE-1 RESTRICTION ENZYME ECOKI SPECIFICITY PROTEIN"/>
    <property type="match status" value="1"/>
</dbReference>
<dbReference type="KEGG" id="nsh:GXM_03364"/>
<comment type="subunit">
    <text evidence="4">The methyltransferase is composed of M and S polypeptides.</text>
</comment>
<evidence type="ECO:0000256" key="2">
    <source>
        <dbReference type="ARBA" id="ARBA00022747"/>
    </source>
</evidence>
<feature type="domain" description="Type I restriction modification DNA specificity" evidence="7">
    <location>
        <begin position="220"/>
        <end position="403"/>
    </location>
</feature>
<dbReference type="AlphaFoldDB" id="A0A5P8VZM1"/>
<feature type="domain" description="Type I restriction modification DNA specificity" evidence="7">
    <location>
        <begin position="39"/>
        <end position="184"/>
    </location>
</feature>
<feature type="compositionally biased region" description="Basic residues" evidence="6">
    <location>
        <begin position="452"/>
        <end position="461"/>
    </location>
</feature>
<dbReference type="InterPro" id="IPR000055">
    <property type="entry name" value="Restrct_endonuc_typeI_TRD"/>
</dbReference>
<evidence type="ECO:0000256" key="1">
    <source>
        <dbReference type="ARBA" id="ARBA00010923"/>
    </source>
</evidence>
<dbReference type="SUPFAM" id="SSF116734">
    <property type="entry name" value="DNA methylase specificity domain"/>
    <property type="match status" value="2"/>
</dbReference>
<keyword evidence="9" id="KW-1185">Reference proteome</keyword>
<comment type="similarity">
    <text evidence="1">Belongs to the type-I restriction system S methylase family.</text>
</comment>
<sequence>MSDELTELPEGWGWISLEVVADAIDPQPSHRRPPECLQGVPYIGIGDINDDETINFNRTRKVSLDVLKEHQERYILKKGDFIFGKIGTLGKPFKLPEPFDYTLSANVILLQSKRKLLTEDWLFYFMKSPFIEAHILKDSSATSQAAFGIKKIRLTPIAIAPINEQKRIVAKIEELNDRTQRAKEALETIPQLCDRFRQSVLAAAFRGDLTADWREQNPDVEWKELTLGDVIKNKPRNGYSPKPVDYPTKVKSLTLTATTSGSFKPEHFKYIDEDIEPTSHLWLTPGDILIQRSNTLDYVGTSAIYNGNLREFIYPDLMMKIQVIEEKVKIELIHYLLSSQATKEYFKKNATGTAGNMPKINQQVVMNTPVFIPCIEEQKQIVSLIQQCFTAIDCIQQQHQKAEEQLNQLNQSILAKAFRGELVPQDPDDEPASVLLERIRAEREKINNGKQKSQRTSKRKSKTVEEQEV</sequence>
<dbReference type="InterPro" id="IPR044946">
    <property type="entry name" value="Restrct_endonuc_typeI_TRD_sf"/>
</dbReference>
<gene>
    <name evidence="8" type="ORF">GXM_03364</name>
</gene>
<dbReference type="GO" id="GO:0009307">
    <property type="term" value="P:DNA restriction-modification system"/>
    <property type="evidence" value="ECO:0007669"/>
    <property type="project" value="UniProtKB-KW"/>
</dbReference>
<dbReference type="REBASE" id="370440">
    <property type="entry name" value="S.NspNUC1ORF3367P"/>
</dbReference>
<dbReference type="EMBL" id="CP045226">
    <property type="protein sequence ID" value="QFS45885.1"/>
    <property type="molecule type" value="Genomic_DNA"/>
</dbReference>
<protein>
    <submittedName>
        <fullName evidence="8">HsdS, type I restriction enzyme, S subunit</fullName>
    </submittedName>
</protein>
<evidence type="ECO:0000256" key="5">
    <source>
        <dbReference type="SAM" id="Coils"/>
    </source>
</evidence>
<dbReference type="InterPro" id="IPR051212">
    <property type="entry name" value="Type-I_RE_S_subunit"/>
</dbReference>
<feature type="region of interest" description="Disordered" evidence="6">
    <location>
        <begin position="443"/>
        <end position="469"/>
    </location>
</feature>
<evidence type="ECO:0000256" key="6">
    <source>
        <dbReference type="SAM" id="MobiDB-lite"/>
    </source>
</evidence>